<dbReference type="PROSITE" id="PS00687">
    <property type="entry name" value="ALDEHYDE_DEHYDR_GLU"/>
    <property type="match status" value="1"/>
</dbReference>
<dbReference type="Gene3D" id="3.40.309.10">
    <property type="entry name" value="Aldehyde Dehydrogenase, Chain A, domain 2"/>
    <property type="match status" value="1"/>
</dbReference>
<feature type="active site" evidence="3">
    <location>
        <position position="264"/>
    </location>
</feature>
<dbReference type="Gene3D" id="3.40.605.10">
    <property type="entry name" value="Aldehyde Dehydrogenase, Chain A, domain 1"/>
    <property type="match status" value="1"/>
</dbReference>
<dbReference type="PANTHER" id="PTHR43353">
    <property type="entry name" value="SUCCINATE-SEMIALDEHYDE DEHYDROGENASE, MITOCHONDRIAL"/>
    <property type="match status" value="1"/>
</dbReference>
<dbReference type="InterPro" id="IPR016162">
    <property type="entry name" value="Ald_DH_N"/>
</dbReference>
<evidence type="ECO:0000256" key="2">
    <source>
        <dbReference type="ARBA" id="ARBA00023002"/>
    </source>
</evidence>
<dbReference type="FunFam" id="3.40.309.10:FF:000004">
    <property type="entry name" value="Succinate-semialdehyde dehydrogenase I"/>
    <property type="match status" value="1"/>
</dbReference>
<evidence type="ECO:0000313" key="7">
    <source>
        <dbReference type="Proteomes" id="UP000255193"/>
    </source>
</evidence>
<evidence type="ECO:0000259" key="5">
    <source>
        <dbReference type="Pfam" id="PF00171"/>
    </source>
</evidence>
<evidence type="ECO:0000256" key="4">
    <source>
        <dbReference type="RuleBase" id="RU003345"/>
    </source>
</evidence>
<dbReference type="FunFam" id="3.40.605.10:FF:000026">
    <property type="entry name" value="Aldehyde dehydrogenase, putative"/>
    <property type="match status" value="1"/>
</dbReference>
<accession>A0A378Q4K0</accession>
<dbReference type="GO" id="GO:0004777">
    <property type="term" value="F:succinate-semialdehyde dehydrogenase (NAD+) activity"/>
    <property type="evidence" value="ECO:0007669"/>
    <property type="project" value="TreeGrafter"/>
</dbReference>
<sequence length="503" mass="53605">MITPNPTIHQHLTDPSLWQTNSLINGKWQAASDGQTFAVTNPFDGALIAQVASLSADDVRAAVAHATHAQTDWAAQTAETRAKILHQWADLIDANRDDLATIMTLEQGKPIGESRGEIDYANRFIRWFADEGKRVYGDIIPAPANDARIVVLKQPIGVCAAITPWNFPAAMITRKVAPALAAGCSIIVKPAGLTPLTALALGELAQRAGVPAGVLQMVTGQSDVVGDVLTGDARIRKLSFTGSTATGRLLMAQSADTLKKLSMELGGNAPFIVFNDADLDAAAEGLIASKFRNAGQTCVCANRVFVQADSKDAFLQVLLPKVRALQVGNGMDDNTTIGPLINANAVDKVRDLLNDALANGAKLVLGEPLPNTPATLANGAPNLLVEPIVIEGVTDDMAISQQEIFGPVLAIATFDDEAEVIARANDTEFGLASYFYTNDLARSWRVTERLEYGMVGQNTGLISNEVAPFGGVKQSGFGREGSKYGIEEYISVKYWQVRLGTSH</sequence>
<reference evidence="6 7" key="1">
    <citation type="submission" date="2018-06" db="EMBL/GenBank/DDBJ databases">
        <authorList>
            <consortium name="Pathogen Informatics"/>
            <person name="Doyle S."/>
        </authorList>
    </citation>
    <scope>NUCLEOTIDE SEQUENCE [LARGE SCALE GENOMIC DNA]</scope>
    <source>
        <strain evidence="6 7">NCTC11091</strain>
    </source>
</reference>
<name>A0A378Q4K0_9GAMM</name>
<keyword evidence="2 4" id="KW-0560">Oxidoreductase</keyword>
<comment type="similarity">
    <text evidence="1 4">Belongs to the aldehyde dehydrogenase family.</text>
</comment>
<proteinExistence type="inferred from homology"/>
<protein>
    <submittedName>
        <fullName evidence="6">Succinate-semialdehyde dehydrogenase [NADP(+)] GabD</fullName>
        <ecNumber evidence="6">1.2.1.79</ecNumber>
    </submittedName>
</protein>
<dbReference type="AlphaFoldDB" id="A0A378Q4K0"/>
<dbReference type="SUPFAM" id="SSF53720">
    <property type="entry name" value="ALDH-like"/>
    <property type="match status" value="1"/>
</dbReference>
<organism evidence="6 7">
    <name type="scientific">Faucicola atlantae</name>
    <dbReference type="NCBI Taxonomy" id="34059"/>
    <lineage>
        <taxon>Bacteria</taxon>
        <taxon>Pseudomonadati</taxon>
        <taxon>Pseudomonadota</taxon>
        <taxon>Gammaproteobacteria</taxon>
        <taxon>Moraxellales</taxon>
        <taxon>Moraxellaceae</taxon>
        <taxon>Faucicola</taxon>
    </lineage>
</organism>
<dbReference type="RefSeq" id="WP_115254051.1">
    <property type="nucleotide sequence ID" value="NZ_MXAO01000053.1"/>
</dbReference>
<dbReference type="PANTHER" id="PTHR43353:SF5">
    <property type="entry name" value="SUCCINATE-SEMIALDEHYDE DEHYDROGENASE, MITOCHONDRIAL"/>
    <property type="match status" value="1"/>
</dbReference>
<dbReference type="GO" id="GO:0009450">
    <property type="term" value="P:gamma-aminobutyric acid catabolic process"/>
    <property type="evidence" value="ECO:0007669"/>
    <property type="project" value="TreeGrafter"/>
</dbReference>
<dbReference type="FunFam" id="3.40.605.10:FF:000005">
    <property type="entry name" value="Succinate-semialdehyde dehydrogenase I"/>
    <property type="match status" value="1"/>
</dbReference>
<dbReference type="Proteomes" id="UP000255193">
    <property type="component" value="Unassembled WGS sequence"/>
</dbReference>
<evidence type="ECO:0000256" key="3">
    <source>
        <dbReference type="PROSITE-ProRule" id="PRU10007"/>
    </source>
</evidence>
<dbReference type="Pfam" id="PF00171">
    <property type="entry name" value="Aldedh"/>
    <property type="match status" value="1"/>
</dbReference>
<dbReference type="CDD" id="cd07103">
    <property type="entry name" value="ALDH_F5_SSADH_GabD"/>
    <property type="match status" value="1"/>
</dbReference>
<dbReference type="InterPro" id="IPR015590">
    <property type="entry name" value="Aldehyde_DH_dom"/>
</dbReference>
<dbReference type="InterPro" id="IPR016161">
    <property type="entry name" value="Ald_DH/histidinol_DH"/>
</dbReference>
<dbReference type="InterPro" id="IPR050740">
    <property type="entry name" value="Aldehyde_DH_Superfamily"/>
</dbReference>
<evidence type="ECO:0000313" key="6">
    <source>
        <dbReference type="EMBL" id="STY95344.1"/>
    </source>
</evidence>
<dbReference type="GO" id="GO:0036243">
    <property type="term" value="F:succinate-semialdehyde dehydrogenase (NADP+) activity"/>
    <property type="evidence" value="ECO:0007669"/>
    <property type="project" value="UniProtKB-EC"/>
</dbReference>
<dbReference type="PROSITE" id="PS00070">
    <property type="entry name" value="ALDEHYDE_DEHYDR_CYS"/>
    <property type="match status" value="1"/>
</dbReference>
<dbReference type="InterPro" id="IPR029510">
    <property type="entry name" value="Ald_DH_CS_GLU"/>
</dbReference>
<dbReference type="EMBL" id="UGQA01000001">
    <property type="protein sequence ID" value="STY95344.1"/>
    <property type="molecule type" value="Genomic_DNA"/>
</dbReference>
<dbReference type="EC" id="1.2.1.79" evidence="6"/>
<dbReference type="InterPro" id="IPR016160">
    <property type="entry name" value="Ald_DH_CS_CYS"/>
</dbReference>
<dbReference type="InterPro" id="IPR016163">
    <property type="entry name" value="Ald_DH_C"/>
</dbReference>
<gene>
    <name evidence="6" type="primary">gabD</name>
    <name evidence="6" type="ORF">NCTC11091_01138</name>
</gene>
<feature type="domain" description="Aldehyde dehydrogenase" evidence="5">
    <location>
        <begin position="28"/>
        <end position="493"/>
    </location>
</feature>
<evidence type="ECO:0000256" key="1">
    <source>
        <dbReference type="ARBA" id="ARBA00009986"/>
    </source>
</evidence>